<dbReference type="InterPro" id="IPR046335">
    <property type="entry name" value="LacI/GalR-like_sensor"/>
</dbReference>
<evidence type="ECO:0000313" key="7">
    <source>
        <dbReference type="EMBL" id="BCX48443.1"/>
    </source>
</evidence>
<keyword evidence="1" id="KW-0805">Transcription regulation</keyword>
<evidence type="ECO:0000259" key="5">
    <source>
        <dbReference type="Pfam" id="PF00392"/>
    </source>
</evidence>
<dbReference type="PROSITE" id="PS50096">
    <property type="entry name" value="IQ"/>
    <property type="match status" value="1"/>
</dbReference>
<accession>A0ABN6H936</accession>
<dbReference type="EMBL" id="AP024702">
    <property type="protein sequence ID" value="BCX48443.1"/>
    <property type="molecule type" value="Genomic_DNA"/>
</dbReference>
<feature type="region of interest" description="Disordered" evidence="4">
    <location>
        <begin position="341"/>
        <end position="361"/>
    </location>
</feature>
<feature type="domain" description="HTH gntR-type" evidence="5">
    <location>
        <begin position="10"/>
        <end position="61"/>
    </location>
</feature>
<dbReference type="InterPro" id="IPR028082">
    <property type="entry name" value="Peripla_BP_I"/>
</dbReference>
<protein>
    <recommendedName>
        <fullName evidence="9">HTH gntR-type domain-containing protein</fullName>
    </recommendedName>
</protein>
<organism evidence="7 8">
    <name type="scientific">Haloferula helveola</name>
    <dbReference type="NCBI Taxonomy" id="490095"/>
    <lineage>
        <taxon>Bacteria</taxon>
        <taxon>Pseudomonadati</taxon>
        <taxon>Verrucomicrobiota</taxon>
        <taxon>Verrucomicrobiia</taxon>
        <taxon>Verrucomicrobiales</taxon>
        <taxon>Verrucomicrobiaceae</taxon>
        <taxon>Haloferula</taxon>
    </lineage>
</organism>
<dbReference type="InterPro" id="IPR036388">
    <property type="entry name" value="WH-like_DNA-bd_sf"/>
</dbReference>
<reference evidence="7 8" key="1">
    <citation type="submission" date="2021-06" db="EMBL/GenBank/DDBJ databases">
        <title>Complete genome of Haloferula helveola possessing various polysaccharide degrading enzymes.</title>
        <authorList>
            <person name="Takami H."/>
            <person name="Huang C."/>
            <person name="Hamasaki K."/>
        </authorList>
    </citation>
    <scope>NUCLEOTIDE SEQUENCE [LARGE SCALE GENOMIC DNA]</scope>
    <source>
        <strain evidence="7 8">CN-1</strain>
    </source>
</reference>
<dbReference type="PANTHER" id="PTHR30146:SF155">
    <property type="entry name" value="ALANINE RACEMASE"/>
    <property type="match status" value="1"/>
</dbReference>
<evidence type="ECO:0000313" key="8">
    <source>
        <dbReference type="Proteomes" id="UP001374893"/>
    </source>
</evidence>
<dbReference type="Proteomes" id="UP001374893">
    <property type="component" value="Chromosome"/>
</dbReference>
<keyword evidence="2" id="KW-0238">DNA-binding</keyword>
<evidence type="ECO:0000256" key="4">
    <source>
        <dbReference type="SAM" id="MobiDB-lite"/>
    </source>
</evidence>
<keyword evidence="3" id="KW-0804">Transcription</keyword>
<dbReference type="Pfam" id="PF00392">
    <property type="entry name" value="GntR"/>
    <property type="match status" value="1"/>
</dbReference>
<evidence type="ECO:0000256" key="1">
    <source>
        <dbReference type="ARBA" id="ARBA00023015"/>
    </source>
</evidence>
<evidence type="ECO:0008006" key="9">
    <source>
        <dbReference type="Google" id="ProtNLM"/>
    </source>
</evidence>
<dbReference type="SUPFAM" id="SSF46785">
    <property type="entry name" value="Winged helix' DNA-binding domain"/>
    <property type="match status" value="1"/>
</dbReference>
<dbReference type="Gene3D" id="1.10.10.10">
    <property type="entry name" value="Winged helix-like DNA-binding domain superfamily/Winged helix DNA-binding domain"/>
    <property type="match status" value="1"/>
</dbReference>
<gene>
    <name evidence="7" type="ORF">HAHE_23510</name>
</gene>
<dbReference type="PANTHER" id="PTHR30146">
    <property type="entry name" value="LACI-RELATED TRANSCRIPTIONAL REPRESSOR"/>
    <property type="match status" value="1"/>
</dbReference>
<name>A0ABN6H936_9BACT</name>
<dbReference type="InterPro" id="IPR036390">
    <property type="entry name" value="WH_DNA-bd_sf"/>
</dbReference>
<dbReference type="Pfam" id="PF13377">
    <property type="entry name" value="Peripla_BP_3"/>
    <property type="match status" value="1"/>
</dbReference>
<dbReference type="RefSeq" id="WP_338684675.1">
    <property type="nucleotide sequence ID" value="NZ_AP024702.1"/>
</dbReference>
<sequence length="361" mass="40111">MSQIRLQSAAEQVASHLRGELLRRRWRDTVPGIHPLAAELGVNHKTVKSALELLEKEGLLVPQGPGRKRRIDMLRGHSSHVLRIAILAGDAGAKRLDYMMSLQHELVDAGIQAHFASGSLDEFGMDLKKVRKLVENTEADAWIINAGSRDVLEWFSSRSQPAFALFGRRRGLPIPAVGPDKPTATAEMTRRLIELGHRRIVVLCRRSRRLPQPGASEQAFLGELEAHGIETSAYNLPDWEETPEGLHRCLKSLFRITPPTAVIVDEPPFFIGALQFCGSHNIRVPEDVSLVATDPDPSFAWCRPSVAHIGWDSRPWIRRAVRWAANVSRGKPDVRQTVTKSGFVEGGTLGPAKRLPGNKRH</sequence>
<evidence type="ECO:0000256" key="3">
    <source>
        <dbReference type="ARBA" id="ARBA00023163"/>
    </source>
</evidence>
<dbReference type="Gene3D" id="3.40.50.2300">
    <property type="match status" value="2"/>
</dbReference>
<dbReference type="SUPFAM" id="SSF53822">
    <property type="entry name" value="Periplasmic binding protein-like I"/>
    <property type="match status" value="1"/>
</dbReference>
<evidence type="ECO:0000259" key="6">
    <source>
        <dbReference type="Pfam" id="PF13377"/>
    </source>
</evidence>
<feature type="domain" description="Transcriptional regulator LacI/GalR-like sensor" evidence="6">
    <location>
        <begin position="190"/>
        <end position="347"/>
    </location>
</feature>
<keyword evidence="8" id="KW-1185">Reference proteome</keyword>
<proteinExistence type="predicted"/>
<dbReference type="InterPro" id="IPR000524">
    <property type="entry name" value="Tscrpt_reg_HTH_GntR"/>
</dbReference>
<evidence type="ECO:0000256" key="2">
    <source>
        <dbReference type="ARBA" id="ARBA00023125"/>
    </source>
</evidence>